<dbReference type="Pfam" id="PF02826">
    <property type="entry name" value="2-Hacid_dh_C"/>
    <property type="match status" value="1"/>
</dbReference>
<dbReference type="InterPro" id="IPR006139">
    <property type="entry name" value="D-isomer_2_OHA_DH_cat_dom"/>
</dbReference>
<proteinExistence type="inferred from homology"/>
<reference evidence="7 8" key="1">
    <citation type="journal article" date="2015" name="Nature">
        <title>rRNA introns, odd ribosomes, and small enigmatic genomes across a large radiation of phyla.</title>
        <authorList>
            <person name="Brown C.T."/>
            <person name="Hug L.A."/>
            <person name="Thomas B.C."/>
            <person name="Sharon I."/>
            <person name="Castelle C.J."/>
            <person name="Singh A."/>
            <person name="Wilkins M.J."/>
            <person name="Williams K.H."/>
            <person name="Banfield J.F."/>
        </authorList>
    </citation>
    <scope>NUCLEOTIDE SEQUENCE [LARGE SCALE GENOMIC DNA]</scope>
</reference>
<dbReference type="EMBL" id="LCJD01000004">
    <property type="protein sequence ID" value="KKT70046.1"/>
    <property type="molecule type" value="Genomic_DNA"/>
</dbReference>
<dbReference type="GO" id="GO:0030267">
    <property type="term" value="F:glyoxylate reductase (NADPH) activity"/>
    <property type="evidence" value="ECO:0007669"/>
    <property type="project" value="TreeGrafter"/>
</dbReference>
<feature type="domain" description="D-isomer specific 2-hydroxyacid dehydrogenase NAD-binding" evidence="6">
    <location>
        <begin position="108"/>
        <end position="286"/>
    </location>
</feature>
<dbReference type="Proteomes" id="UP000034783">
    <property type="component" value="Unassembled WGS sequence"/>
</dbReference>
<evidence type="ECO:0000313" key="8">
    <source>
        <dbReference type="Proteomes" id="UP000034783"/>
    </source>
</evidence>
<protein>
    <submittedName>
        <fullName evidence="7">Glyoxylate reductase</fullName>
    </submittedName>
</protein>
<dbReference type="Gene3D" id="3.40.50.720">
    <property type="entry name" value="NAD(P)-binding Rossmann-like Domain"/>
    <property type="match status" value="2"/>
</dbReference>
<dbReference type="InterPro" id="IPR036291">
    <property type="entry name" value="NAD(P)-bd_dom_sf"/>
</dbReference>
<feature type="domain" description="D-isomer specific 2-hydroxyacid dehydrogenase catalytic" evidence="5">
    <location>
        <begin position="3"/>
        <end position="319"/>
    </location>
</feature>
<evidence type="ECO:0000256" key="4">
    <source>
        <dbReference type="RuleBase" id="RU003719"/>
    </source>
</evidence>
<name>A0A0G1JEJ1_UNCKA</name>
<comment type="caution">
    <text evidence="7">The sequence shown here is derived from an EMBL/GenBank/DDBJ whole genome shotgun (WGS) entry which is preliminary data.</text>
</comment>
<dbReference type="GO" id="GO:0051287">
    <property type="term" value="F:NAD binding"/>
    <property type="evidence" value="ECO:0007669"/>
    <property type="project" value="InterPro"/>
</dbReference>
<evidence type="ECO:0000259" key="6">
    <source>
        <dbReference type="Pfam" id="PF02826"/>
    </source>
</evidence>
<dbReference type="Pfam" id="PF00389">
    <property type="entry name" value="2-Hacid_dh"/>
    <property type="match status" value="1"/>
</dbReference>
<dbReference type="PANTHER" id="PTHR10996">
    <property type="entry name" value="2-HYDROXYACID DEHYDROGENASE-RELATED"/>
    <property type="match status" value="1"/>
</dbReference>
<organism evidence="7 8">
    <name type="scientific">candidate division WWE3 bacterium GW2011_GWB1_44_4</name>
    <dbReference type="NCBI Taxonomy" id="1619116"/>
    <lineage>
        <taxon>Bacteria</taxon>
        <taxon>Katanobacteria</taxon>
    </lineage>
</organism>
<dbReference type="GO" id="GO:0005829">
    <property type="term" value="C:cytosol"/>
    <property type="evidence" value="ECO:0007669"/>
    <property type="project" value="TreeGrafter"/>
</dbReference>
<dbReference type="InterPro" id="IPR029752">
    <property type="entry name" value="D-isomer_DH_CS1"/>
</dbReference>
<accession>A0A0G1JEJ1</accession>
<dbReference type="GO" id="GO:0016618">
    <property type="term" value="F:hydroxypyruvate reductase [NAD(P)H] activity"/>
    <property type="evidence" value="ECO:0007669"/>
    <property type="project" value="TreeGrafter"/>
</dbReference>
<dbReference type="SUPFAM" id="SSF51735">
    <property type="entry name" value="NAD(P)-binding Rossmann-fold domains"/>
    <property type="match status" value="1"/>
</dbReference>
<evidence type="ECO:0000313" key="7">
    <source>
        <dbReference type="EMBL" id="KKT70046.1"/>
    </source>
</evidence>
<gene>
    <name evidence="7" type="ORF">UW65_C0004G0014</name>
</gene>
<comment type="similarity">
    <text evidence="1 4">Belongs to the D-isomer specific 2-hydroxyacid dehydrogenase family.</text>
</comment>
<evidence type="ECO:0000256" key="3">
    <source>
        <dbReference type="ARBA" id="ARBA00023027"/>
    </source>
</evidence>
<dbReference type="PANTHER" id="PTHR10996:SF257">
    <property type="entry name" value="GLYOXYLATE REDUCTASE 1"/>
    <property type="match status" value="1"/>
</dbReference>
<dbReference type="AlphaFoldDB" id="A0A0G1JEJ1"/>
<dbReference type="InterPro" id="IPR006140">
    <property type="entry name" value="D-isomer_DH_NAD-bd"/>
</dbReference>
<evidence type="ECO:0000259" key="5">
    <source>
        <dbReference type="Pfam" id="PF00389"/>
    </source>
</evidence>
<keyword evidence="3" id="KW-0520">NAD</keyword>
<evidence type="ECO:0000256" key="1">
    <source>
        <dbReference type="ARBA" id="ARBA00005854"/>
    </source>
</evidence>
<dbReference type="FunFam" id="3.40.50.720:FF:000203">
    <property type="entry name" value="D-3-phosphoglycerate dehydrogenase (SerA)"/>
    <property type="match status" value="1"/>
</dbReference>
<dbReference type="PROSITE" id="PS00065">
    <property type="entry name" value="D_2_HYDROXYACID_DH_1"/>
    <property type="match status" value="1"/>
</dbReference>
<dbReference type="SUPFAM" id="SSF52283">
    <property type="entry name" value="Formate/glycerate dehydrogenase catalytic domain-like"/>
    <property type="match status" value="1"/>
</dbReference>
<sequence length="320" mass="35213">MKVLITRDIPHNGIAKLKQFPELELDTRTGPPLAKEELIKGVSDADAVLVVIPDKVDKDVIAAGTKLKLIACYSVGYDHVDTDYAKSKGIFVSNTPGDLTEAVAEHAFALMMAVGRRIVEADFFVRDGHYKYWDPLIFLGPKMMGKTLGIVGFGRIGQHLARMAQNGLHMDILYTDIRKAGKETSGVNATQVSMEELLARSDIVSLHCNLTEETKYMINANTLKLMKPYAILINTARGPVVHEAALTEALKNNWVAGAGLDVFENEPKVHPELLKLPNVILTPHIASATREARIQMAGMAVDNVIEVLIKNNQPLNWVNK</sequence>
<evidence type="ECO:0000256" key="2">
    <source>
        <dbReference type="ARBA" id="ARBA00023002"/>
    </source>
</evidence>
<keyword evidence="2 4" id="KW-0560">Oxidoreductase</keyword>
<dbReference type="CDD" id="cd05301">
    <property type="entry name" value="GDH"/>
    <property type="match status" value="1"/>
</dbReference>
<dbReference type="InterPro" id="IPR050223">
    <property type="entry name" value="D-isomer_2-hydroxyacid_DH"/>
</dbReference>